<feature type="compositionally biased region" description="Basic and acidic residues" evidence="1">
    <location>
        <begin position="94"/>
        <end position="140"/>
    </location>
</feature>
<evidence type="ECO:0000313" key="2">
    <source>
        <dbReference type="EMBL" id="EZA48364.1"/>
    </source>
</evidence>
<dbReference type="Proteomes" id="UP000053097">
    <property type="component" value="Unassembled WGS sequence"/>
</dbReference>
<feature type="compositionally biased region" description="Basic and acidic residues" evidence="1">
    <location>
        <begin position="154"/>
        <end position="164"/>
    </location>
</feature>
<dbReference type="EMBL" id="KK107648">
    <property type="protein sequence ID" value="EZA48364.1"/>
    <property type="molecule type" value="Genomic_DNA"/>
</dbReference>
<protein>
    <submittedName>
        <fullName evidence="2">Uncharacterized protein</fullName>
    </submittedName>
</protein>
<sequence>MCKKEKDACQSCDTVEPDGAKVDIDLEHLSGDNNLDHVNVKADLGHDQIAIVYSISFSRTGHCYRCMPNTYIDINFDTWKNAAVQEKEIFLVQSRLREQEEKEKKPGKTEKKRERKTERQNEGGKETSRKHADTEREGVKKSSALRRTTGTKGRWGEETRGDII</sequence>
<keyword evidence="3" id="KW-1185">Reference proteome</keyword>
<feature type="region of interest" description="Disordered" evidence="1">
    <location>
        <begin position="94"/>
        <end position="164"/>
    </location>
</feature>
<proteinExistence type="predicted"/>
<reference evidence="2 3" key="1">
    <citation type="journal article" date="2014" name="Curr. Biol.">
        <title>The genome of the clonal raider ant Cerapachys biroi.</title>
        <authorList>
            <person name="Oxley P.R."/>
            <person name="Ji L."/>
            <person name="Fetter-Pruneda I."/>
            <person name="McKenzie S.K."/>
            <person name="Li C."/>
            <person name="Hu H."/>
            <person name="Zhang G."/>
            <person name="Kronauer D.J."/>
        </authorList>
    </citation>
    <scope>NUCLEOTIDE SEQUENCE [LARGE SCALE GENOMIC DNA]</scope>
</reference>
<organism evidence="2 3">
    <name type="scientific">Ooceraea biroi</name>
    <name type="common">Clonal raider ant</name>
    <name type="synonym">Cerapachys biroi</name>
    <dbReference type="NCBI Taxonomy" id="2015173"/>
    <lineage>
        <taxon>Eukaryota</taxon>
        <taxon>Metazoa</taxon>
        <taxon>Ecdysozoa</taxon>
        <taxon>Arthropoda</taxon>
        <taxon>Hexapoda</taxon>
        <taxon>Insecta</taxon>
        <taxon>Pterygota</taxon>
        <taxon>Neoptera</taxon>
        <taxon>Endopterygota</taxon>
        <taxon>Hymenoptera</taxon>
        <taxon>Apocrita</taxon>
        <taxon>Aculeata</taxon>
        <taxon>Formicoidea</taxon>
        <taxon>Formicidae</taxon>
        <taxon>Dorylinae</taxon>
        <taxon>Ooceraea</taxon>
    </lineage>
</organism>
<evidence type="ECO:0000313" key="3">
    <source>
        <dbReference type="Proteomes" id="UP000053097"/>
    </source>
</evidence>
<evidence type="ECO:0000256" key="1">
    <source>
        <dbReference type="SAM" id="MobiDB-lite"/>
    </source>
</evidence>
<dbReference type="AlphaFoldDB" id="A0A026VZQ8"/>
<name>A0A026VZQ8_OOCBI</name>
<accession>A0A026VZQ8</accession>
<gene>
    <name evidence="2" type="ORF">X777_13879</name>
</gene>